<evidence type="ECO:0000313" key="2">
    <source>
        <dbReference type="Proteomes" id="UP000587586"/>
    </source>
</evidence>
<gene>
    <name evidence="1" type="primary">gspL</name>
    <name evidence="1" type="ORF">GMLC_29500</name>
</gene>
<protein>
    <submittedName>
        <fullName evidence="1">Type II secretion system protein GspL</fullName>
    </submittedName>
</protein>
<dbReference type="InterPro" id="IPR007812">
    <property type="entry name" value="T2SS_protein-GspL"/>
</dbReference>
<dbReference type="RefSeq" id="WP_183361961.1">
    <property type="nucleotide sequence ID" value="NZ_BLXZ01000006.1"/>
</dbReference>
<evidence type="ECO:0000313" key="1">
    <source>
        <dbReference type="EMBL" id="GFO69371.1"/>
    </source>
</evidence>
<dbReference type="EMBL" id="BLXZ01000006">
    <property type="protein sequence ID" value="GFO69371.1"/>
    <property type="molecule type" value="Genomic_DNA"/>
</dbReference>
<dbReference type="Proteomes" id="UP000587586">
    <property type="component" value="Unassembled WGS sequence"/>
</dbReference>
<dbReference type="AlphaFoldDB" id="A0A6V8NA57"/>
<sequence>MDILIVALKRDELTLASFRPKRGGVSFLAAERHPLAGDEQELTRLLEAAARVPGERRVVLALPASQLFMRELELPLTDRAKVRELLPLELKGETALDTDDLSFDALQLATGRFLAVWGRSKEIQEKIELLKGAGLEPEAVTASLYHWEKIAPAAGTVAVTDGDALAAYRDAKPIYLRALRPGSGDTELERTVAALEVAHGVKVERTISFARTSPERGVLAQARPALAEAFADDAHAAHDLAGAYAVAASLADGSLLNLRRGALAYTAGTQKLYRKLRLTAGLAAAVILLVFAESGVRFALAKRDLSSLDKSIQVIYKDVFPGRKKPVDEVAEVRAEIRKLEGAKVSSNTLKFFKELAIAKGDGVTGFYETELDGAEVRLKGEARSFQAANDFKGRAAALVDGAEVTDIKSRPDGSVTFSFRGKLKGVAQ</sequence>
<dbReference type="GO" id="GO:0015628">
    <property type="term" value="P:protein secretion by the type II secretion system"/>
    <property type="evidence" value="ECO:0007669"/>
    <property type="project" value="InterPro"/>
</dbReference>
<name>A0A6V8NA57_9BACT</name>
<dbReference type="GO" id="GO:0009276">
    <property type="term" value="C:Gram-negative-bacterium-type cell wall"/>
    <property type="evidence" value="ECO:0007669"/>
    <property type="project" value="InterPro"/>
</dbReference>
<comment type="caution">
    <text evidence="1">The sequence shown here is derived from an EMBL/GenBank/DDBJ whole genome shotgun (WGS) entry which is preliminary data.</text>
</comment>
<dbReference type="SUPFAM" id="SSF53067">
    <property type="entry name" value="Actin-like ATPase domain"/>
    <property type="match status" value="1"/>
</dbReference>
<accession>A0A6V8NA57</accession>
<dbReference type="InterPro" id="IPR043129">
    <property type="entry name" value="ATPase_NBD"/>
</dbReference>
<reference evidence="2" key="1">
    <citation type="submission" date="2020-06" db="EMBL/GenBank/DDBJ databases">
        <title>Draft genomic sequecing of Geomonas sp. Red745.</title>
        <authorList>
            <person name="Itoh H."/>
            <person name="Xu Z.X."/>
            <person name="Ushijima N."/>
            <person name="Masuda Y."/>
            <person name="Shiratori Y."/>
            <person name="Senoo K."/>
        </authorList>
    </citation>
    <scope>NUCLEOTIDE SEQUENCE [LARGE SCALE GENOMIC DNA]</scope>
    <source>
        <strain evidence="2">Red745</strain>
    </source>
</reference>
<keyword evidence="2" id="KW-1185">Reference proteome</keyword>
<organism evidence="1 2">
    <name type="scientific">Geomonas limicola</name>
    <dbReference type="NCBI Taxonomy" id="2740186"/>
    <lineage>
        <taxon>Bacteria</taxon>
        <taxon>Pseudomonadati</taxon>
        <taxon>Thermodesulfobacteriota</taxon>
        <taxon>Desulfuromonadia</taxon>
        <taxon>Geobacterales</taxon>
        <taxon>Geobacteraceae</taxon>
        <taxon>Geomonas</taxon>
    </lineage>
</organism>
<dbReference type="GO" id="GO:0015627">
    <property type="term" value="C:type II protein secretion system complex"/>
    <property type="evidence" value="ECO:0007669"/>
    <property type="project" value="InterPro"/>
</dbReference>
<dbReference type="NCBIfam" id="TIGR01709">
    <property type="entry name" value="typeII_sec_gspL"/>
    <property type="match status" value="1"/>
</dbReference>
<dbReference type="Gene3D" id="3.30.420.380">
    <property type="match status" value="1"/>
</dbReference>
<proteinExistence type="predicted"/>